<accession>A0A1G4APC9</accession>
<dbReference type="InterPro" id="IPR050471">
    <property type="entry name" value="AB_hydrolase"/>
</dbReference>
<dbReference type="InterPro" id="IPR000073">
    <property type="entry name" value="AB_hydrolase_1"/>
</dbReference>
<dbReference type="STRING" id="1209926.A0A1G4APC9"/>
<gene>
    <name evidence="3" type="ORF">CORC01_13754</name>
</gene>
<dbReference type="SUPFAM" id="SSF53474">
    <property type="entry name" value="alpha/beta-Hydrolases"/>
    <property type="match status" value="1"/>
</dbReference>
<keyword evidence="1" id="KW-0732">Signal</keyword>
<dbReference type="InterPro" id="IPR029058">
    <property type="entry name" value="AB_hydrolase_fold"/>
</dbReference>
<reference evidence="3 4" key="1">
    <citation type="submission" date="2016-09" db="EMBL/GenBank/DDBJ databases">
        <authorList>
            <person name="Capua I."/>
            <person name="De Benedictis P."/>
            <person name="Joannis T."/>
            <person name="Lombin L.H."/>
            <person name="Cattoli G."/>
        </authorList>
    </citation>
    <scope>NUCLEOTIDE SEQUENCE [LARGE SCALE GENOMIC DNA]</scope>
    <source>
        <strain evidence="3 4">IMI 309357</strain>
    </source>
</reference>
<dbReference type="Proteomes" id="UP000176998">
    <property type="component" value="Unassembled WGS sequence"/>
</dbReference>
<dbReference type="PANTHER" id="PTHR43433">
    <property type="entry name" value="HYDROLASE, ALPHA/BETA FOLD FAMILY PROTEIN"/>
    <property type="match status" value="1"/>
</dbReference>
<feature type="signal peptide" evidence="1">
    <location>
        <begin position="1"/>
        <end position="19"/>
    </location>
</feature>
<protein>
    <recommendedName>
        <fullName evidence="2">AB hydrolase-1 domain-containing protein</fullName>
    </recommendedName>
</protein>
<comment type="caution">
    <text evidence="3">The sequence shown here is derived from an EMBL/GenBank/DDBJ whole genome shotgun (WGS) entry which is preliminary data.</text>
</comment>
<feature type="chain" id="PRO_5009601951" description="AB hydrolase-1 domain-containing protein" evidence="1">
    <location>
        <begin position="20"/>
        <end position="290"/>
    </location>
</feature>
<evidence type="ECO:0000256" key="1">
    <source>
        <dbReference type="SAM" id="SignalP"/>
    </source>
</evidence>
<dbReference type="GeneID" id="34566880"/>
<feature type="domain" description="AB hydrolase-1" evidence="2">
    <location>
        <begin position="67"/>
        <end position="280"/>
    </location>
</feature>
<organism evidence="3 4">
    <name type="scientific">Colletotrichum orchidophilum</name>
    <dbReference type="NCBI Taxonomy" id="1209926"/>
    <lineage>
        <taxon>Eukaryota</taxon>
        <taxon>Fungi</taxon>
        <taxon>Dikarya</taxon>
        <taxon>Ascomycota</taxon>
        <taxon>Pezizomycotina</taxon>
        <taxon>Sordariomycetes</taxon>
        <taxon>Hypocreomycetidae</taxon>
        <taxon>Glomerellales</taxon>
        <taxon>Glomerellaceae</taxon>
        <taxon>Colletotrichum</taxon>
    </lineage>
</organism>
<keyword evidence="4" id="KW-1185">Reference proteome</keyword>
<evidence type="ECO:0000259" key="2">
    <source>
        <dbReference type="Pfam" id="PF12697"/>
    </source>
</evidence>
<evidence type="ECO:0000313" key="4">
    <source>
        <dbReference type="Proteomes" id="UP000176998"/>
    </source>
</evidence>
<name>A0A1G4APC9_9PEZI</name>
<dbReference type="Pfam" id="PF12697">
    <property type="entry name" value="Abhydrolase_6"/>
    <property type="match status" value="1"/>
</dbReference>
<dbReference type="EMBL" id="MJBS01000211">
    <property type="protein sequence ID" value="OHE90945.1"/>
    <property type="molecule type" value="Genomic_DNA"/>
</dbReference>
<dbReference type="AlphaFoldDB" id="A0A1G4APC9"/>
<proteinExistence type="predicted"/>
<sequence>MHFTNALLAAVAVAGSVSGLAVRQTPIWQTLPATPALPNPISTVKTPINGIQIWFQKYNEKAGGVPILVAHGGLGYSAYFGAVITRLIAAGHYVIAVDRRGHGRTTYNKGDVFTYDQMALDTHALLEGAGVTSYHIVGWSDGGNTALAALVNPVTAKPINKVFLFGATANPSQSNVTFSDTAIFSTLVSRCATEYASLQPGANFTDFATKVSTMENTLPQFTAAQLKAIPGAKIMIAGAEHDEAVNLDVPATLNKAIPGSRLTILTGVSHFAPMQDPVQFTNAVTAFFAS</sequence>
<dbReference type="RefSeq" id="XP_022468119.1">
    <property type="nucleotide sequence ID" value="XM_022625370.1"/>
</dbReference>
<dbReference type="PANTHER" id="PTHR43433:SF5">
    <property type="entry name" value="AB HYDROLASE-1 DOMAIN-CONTAINING PROTEIN"/>
    <property type="match status" value="1"/>
</dbReference>
<evidence type="ECO:0000313" key="3">
    <source>
        <dbReference type="EMBL" id="OHE90945.1"/>
    </source>
</evidence>
<dbReference type="Gene3D" id="3.40.50.1820">
    <property type="entry name" value="alpha/beta hydrolase"/>
    <property type="match status" value="1"/>
</dbReference>
<dbReference type="OrthoDB" id="190201at2759"/>